<dbReference type="Pfam" id="PF05751">
    <property type="entry name" value="FixH"/>
    <property type="match status" value="1"/>
</dbReference>
<organism evidence="1 2">
    <name type="scientific">Parafilimonas terrae</name>
    <dbReference type="NCBI Taxonomy" id="1465490"/>
    <lineage>
        <taxon>Bacteria</taxon>
        <taxon>Pseudomonadati</taxon>
        <taxon>Bacteroidota</taxon>
        <taxon>Chitinophagia</taxon>
        <taxon>Chitinophagales</taxon>
        <taxon>Chitinophagaceae</taxon>
        <taxon>Parafilimonas</taxon>
    </lineage>
</organism>
<dbReference type="InterPro" id="IPR008620">
    <property type="entry name" value="FixH"/>
</dbReference>
<dbReference type="OrthoDB" id="1493774at2"/>
<name>A0A1I5SS06_9BACT</name>
<proteinExistence type="predicted"/>
<gene>
    <name evidence="1" type="ORF">SAMN05444277_101905</name>
</gene>
<evidence type="ECO:0000313" key="1">
    <source>
        <dbReference type="EMBL" id="SFP73297.1"/>
    </source>
</evidence>
<sequence length="146" mass="16311">MNWGHKLAIVFVGFAVLIGTLVYKCTQHKFDLVSDDYYNQELKFQDKIDGSKAAAAISPVKISQTPGDIFIQMPEEMKGLSLEGDVWLYCASDAANDVKLPLSLDANGIMEINKQKVPGTNYTVKISWNSSNNKYYKELPLTVTKQ</sequence>
<keyword evidence="2" id="KW-1185">Reference proteome</keyword>
<evidence type="ECO:0000313" key="2">
    <source>
        <dbReference type="Proteomes" id="UP000199031"/>
    </source>
</evidence>
<dbReference type="Proteomes" id="UP000199031">
    <property type="component" value="Unassembled WGS sequence"/>
</dbReference>
<dbReference type="STRING" id="1465490.SAMN05444277_101905"/>
<dbReference type="RefSeq" id="WP_090654918.1">
    <property type="nucleotide sequence ID" value="NZ_FOXQ01000001.1"/>
</dbReference>
<protein>
    <submittedName>
        <fullName evidence="1">FixH protein</fullName>
    </submittedName>
</protein>
<reference evidence="1 2" key="1">
    <citation type="submission" date="2016-10" db="EMBL/GenBank/DDBJ databases">
        <authorList>
            <person name="de Groot N.N."/>
        </authorList>
    </citation>
    <scope>NUCLEOTIDE SEQUENCE [LARGE SCALE GENOMIC DNA]</scope>
    <source>
        <strain evidence="1 2">DSM 28286</strain>
    </source>
</reference>
<accession>A0A1I5SS06</accession>
<dbReference type="AlphaFoldDB" id="A0A1I5SS06"/>
<dbReference type="EMBL" id="FOXQ01000001">
    <property type="protein sequence ID" value="SFP73297.1"/>
    <property type="molecule type" value="Genomic_DNA"/>
</dbReference>